<proteinExistence type="predicted"/>
<comment type="caution">
    <text evidence="1">The sequence shown here is derived from an EMBL/GenBank/DDBJ whole genome shotgun (WGS) entry which is preliminary data.</text>
</comment>
<accession>A0ABR4GV92</accession>
<name>A0ABR4GV92_9EURO</name>
<dbReference type="Proteomes" id="UP001610334">
    <property type="component" value="Unassembled WGS sequence"/>
</dbReference>
<protein>
    <submittedName>
        <fullName evidence="1">Uncharacterized protein</fullName>
    </submittedName>
</protein>
<dbReference type="EMBL" id="JBFXLT010000155">
    <property type="protein sequence ID" value="KAL2802991.1"/>
    <property type="molecule type" value="Genomic_DNA"/>
</dbReference>
<sequence length="84" mass="9630">MRPPTNPRPRPRMCIGRSHSTAPRHVVLISCFGSVIGWLRFCTVLRVRPWIPRDLRLENELGCMCTGDSTADFFKHVDPPENEV</sequence>
<reference evidence="1 2" key="1">
    <citation type="submission" date="2024-07" db="EMBL/GenBank/DDBJ databases">
        <title>Section-level genome sequencing and comparative genomics of Aspergillus sections Usti and Cavernicolus.</title>
        <authorList>
            <consortium name="Lawrence Berkeley National Laboratory"/>
            <person name="Nybo J.L."/>
            <person name="Vesth T.C."/>
            <person name="Theobald S."/>
            <person name="Frisvad J.C."/>
            <person name="Larsen T.O."/>
            <person name="Kjaerboelling I."/>
            <person name="Rothschild-Mancinelli K."/>
            <person name="Lyhne E.K."/>
            <person name="Kogle M.E."/>
            <person name="Barry K."/>
            <person name="Clum A."/>
            <person name="Na H."/>
            <person name="Ledsgaard L."/>
            <person name="Lin J."/>
            <person name="Lipzen A."/>
            <person name="Kuo A."/>
            <person name="Riley R."/>
            <person name="Mondo S."/>
            <person name="Labutti K."/>
            <person name="Haridas S."/>
            <person name="Pangalinan J."/>
            <person name="Salamov A.A."/>
            <person name="Simmons B.A."/>
            <person name="Magnuson J.K."/>
            <person name="Chen J."/>
            <person name="Drula E."/>
            <person name="Henrissat B."/>
            <person name="Wiebenga A."/>
            <person name="Lubbers R.J."/>
            <person name="Gomes A.C."/>
            <person name="Makela M.R."/>
            <person name="Stajich J."/>
            <person name="Grigoriev I.V."/>
            <person name="Mortensen U.H."/>
            <person name="De Vries R.P."/>
            <person name="Baker S.E."/>
            <person name="Andersen M.R."/>
        </authorList>
    </citation>
    <scope>NUCLEOTIDE SEQUENCE [LARGE SCALE GENOMIC DNA]</scope>
    <source>
        <strain evidence="1 2">CBS 588.65</strain>
    </source>
</reference>
<evidence type="ECO:0000313" key="2">
    <source>
        <dbReference type="Proteomes" id="UP001610334"/>
    </source>
</evidence>
<organism evidence="1 2">
    <name type="scientific">Aspergillus granulosus</name>
    <dbReference type="NCBI Taxonomy" id="176169"/>
    <lineage>
        <taxon>Eukaryota</taxon>
        <taxon>Fungi</taxon>
        <taxon>Dikarya</taxon>
        <taxon>Ascomycota</taxon>
        <taxon>Pezizomycotina</taxon>
        <taxon>Eurotiomycetes</taxon>
        <taxon>Eurotiomycetidae</taxon>
        <taxon>Eurotiales</taxon>
        <taxon>Aspergillaceae</taxon>
        <taxon>Aspergillus</taxon>
        <taxon>Aspergillus subgen. Nidulantes</taxon>
    </lineage>
</organism>
<gene>
    <name evidence="1" type="ORF">BJX63DRAFT_413335</name>
</gene>
<keyword evidence="2" id="KW-1185">Reference proteome</keyword>
<evidence type="ECO:0000313" key="1">
    <source>
        <dbReference type="EMBL" id="KAL2802991.1"/>
    </source>
</evidence>